<feature type="domain" description="Ubiquitin fusion degradation protein UFD1 N-terminal subdomain 1" evidence="4">
    <location>
        <begin position="38"/>
        <end position="130"/>
    </location>
</feature>
<dbReference type="Gene3D" id="3.30.40.10">
    <property type="entry name" value="Zinc/RING finger domain, C3HC4 (zinc finger)"/>
    <property type="match status" value="1"/>
</dbReference>
<evidence type="ECO:0008006" key="8">
    <source>
        <dbReference type="Google" id="ProtNLM"/>
    </source>
</evidence>
<dbReference type="Pfam" id="PF03152">
    <property type="entry name" value="UFD1_N1"/>
    <property type="match status" value="1"/>
</dbReference>
<keyword evidence="2" id="KW-0833">Ubl conjugation pathway</keyword>
<accession>A0A6B2L5N0</accession>
<dbReference type="PANTHER" id="PTHR12555">
    <property type="entry name" value="UBIQUITIN FUSION DEGRADATON PROTEIN 1"/>
    <property type="match status" value="1"/>
</dbReference>
<dbReference type="Gene3D" id="2.40.40.50">
    <property type="entry name" value="Ubiquitin fusion degradation protein UFD1, N-terminal domain"/>
    <property type="match status" value="1"/>
</dbReference>
<organism evidence="7">
    <name type="scientific">Arcella intermedia</name>
    <dbReference type="NCBI Taxonomy" id="1963864"/>
    <lineage>
        <taxon>Eukaryota</taxon>
        <taxon>Amoebozoa</taxon>
        <taxon>Tubulinea</taxon>
        <taxon>Elardia</taxon>
        <taxon>Arcellinida</taxon>
        <taxon>Sphaerothecina</taxon>
        <taxon>Arcellidae</taxon>
        <taxon>Arcella</taxon>
    </lineage>
</organism>
<dbReference type="Pfam" id="PF23580">
    <property type="entry name" value="Znf_XAF1_N"/>
    <property type="match status" value="1"/>
</dbReference>
<evidence type="ECO:0000313" key="7">
    <source>
        <dbReference type="EMBL" id="NDV32187.1"/>
    </source>
</evidence>
<evidence type="ECO:0000259" key="6">
    <source>
        <dbReference type="Pfam" id="PF24842"/>
    </source>
</evidence>
<dbReference type="GO" id="GO:0006511">
    <property type="term" value="P:ubiquitin-dependent protein catabolic process"/>
    <property type="evidence" value="ECO:0007669"/>
    <property type="project" value="InterPro"/>
</dbReference>
<reference evidence="7" key="1">
    <citation type="journal article" date="2020" name="J. Eukaryot. Microbiol.">
        <title>De novo Sequencing, Assembly and Annotation of the Transcriptome for the Free-Living Testate Amoeba Arcella intermedia.</title>
        <authorList>
            <person name="Ribeiro G.M."/>
            <person name="Porfirio-Sousa A.L."/>
            <person name="Maurer-Alcala X.X."/>
            <person name="Katz L.A."/>
            <person name="Lahr D.J.G."/>
        </authorList>
    </citation>
    <scope>NUCLEOTIDE SEQUENCE</scope>
</reference>
<dbReference type="Pfam" id="PF21366">
    <property type="entry name" value="TRAFD1-XIAF1_ZnF"/>
    <property type="match status" value="1"/>
</dbReference>
<dbReference type="GO" id="GO:0034098">
    <property type="term" value="C:VCP-NPL4-UFD1 AAA ATPase complex"/>
    <property type="evidence" value="ECO:0007669"/>
    <property type="project" value="TreeGrafter"/>
</dbReference>
<dbReference type="Gene3D" id="3.10.330.10">
    <property type="match status" value="1"/>
</dbReference>
<protein>
    <recommendedName>
        <fullName evidence="8">TRAF-type domain-containing protein</fullName>
    </recommendedName>
</protein>
<dbReference type="AlphaFoldDB" id="A0A6B2L5N0"/>
<feature type="region of interest" description="Disordered" evidence="3">
    <location>
        <begin position="221"/>
        <end position="241"/>
    </location>
</feature>
<dbReference type="InterPro" id="IPR042299">
    <property type="entry name" value="Ufd1-like_Nn"/>
</dbReference>
<dbReference type="InterPro" id="IPR055417">
    <property type="entry name" value="UFD1_N1"/>
</dbReference>
<comment type="similarity">
    <text evidence="1">Belongs to the UFD1 family.</text>
</comment>
<dbReference type="PANTHER" id="PTHR12555:SF13">
    <property type="entry name" value="UBIQUITIN RECOGNITION FACTOR IN ER-ASSOCIATED DEGRADATION PROTEIN 1"/>
    <property type="match status" value="1"/>
</dbReference>
<dbReference type="InterPro" id="IPR013083">
    <property type="entry name" value="Znf_RING/FYVE/PHD"/>
</dbReference>
<name>A0A6B2L5N0_9EUKA</name>
<evidence type="ECO:0000256" key="3">
    <source>
        <dbReference type="SAM" id="MobiDB-lite"/>
    </source>
</evidence>
<dbReference type="Pfam" id="PF24842">
    <property type="entry name" value="UFD1_N2"/>
    <property type="match status" value="1"/>
</dbReference>
<proteinExistence type="inferred from homology"/>
<dbReference type="GO" id="GO:0031593">
    <property type="term" value="F:polyubiquitin modification-dependent protein binding"/>
    <property type="evidence" value="ECO:0007669"/>
    <property type="project" value="TreeGrafter"/>
</dbReference>
<dbReference type="GO" id="GO:0036503">
    <property type="term" value="P:ERAD pathway"/>
    <property type="evidence" value="ECO:0007669"/>
    <property type="project" value="TreeGrafter"/>
</dbReference>
<dbReference type="InterPro" id="IPR055418">
    <property type="entry name" value="UFD1_N2"/>
</dbReference>
<dbReference type="InterPro" id="IPR049439">
    <property type="entry name" value="TRAFD1-XIAF1_Znf"/>
</dbReference>
<dbReference type="InterPro" id="IPR004854">
    <property type="entry name" value="Ufd1-like"/>
</dbReference>
<evidence type="ECO:0000256" key="1">
    <source>
        <dbReference type="ARBA" id="ARBA00006043"/>
    </source>
</evidence>
<sequence length="408" mass="46368">MEELKTQFVITNARLQTEFKSSYTLEEALTSIEGFYESFLCIPPIVDDFNVSMGGKIELPSSALSKIVSLPNVNFPLVFELMNISKSKSTHVGVLQFNTENPVAVVPSWIMENLEATKGDIINVKLVTLPKGQLVRLQPMESEFIMREDYKSILESILRSYSALTVGDQLHIFHEEKAYRFIVLGVEGTNSNNQNEIYHSIDIHNTDLEIDFFIPENLQHTTETEPQPNPTTPNPQETGGIKLSTATADADLQTQICDNCLKHVPISTFQRHQLFCLRNNILCKKCNAVHLKSQIEQHNMEVHQEVPCVCGEMIEKFLLSTHKQNSCSHRLKSCKFCKVRFKVKDLKDHLAYCGSRTSQCKKCSRLIMLKDLKQHKQSNCSFPPITTPPRQPSLSDSISSILQFFSWN</sequence>
<feature type="domain" description="Ubiquitin fusion degradation protein UFD1 N-terminal subdomain 2" evidence="6">
    <location>
        <begin position="131"/>
        <end position="213"/>
    </location>
</feature>
<feature type="domain" description="TRAFD1/XAF1 zinc finger" evidence="5">
    <location>
        <begin position="346"/>
        <end position="376"/>
    </location>
</feature>
<evidence type="ECO:0000259" key="5">
    <source>
        <dbReference type="Pfam" id="PF21366"/>
    </source>
</evidence>
<dbReference type="EMBL" id="GIBP01003218">
    <property type="protein sequence ID" value="NDV32187.1"/>
    <property type="molecule type" value="Transcribed_RNA"/>
</dbReference>
<evidence type="ECO:0000259" key="4">
    <source>
        <dbReference type="Pfam" id="PF03152"/>
    </source>
</evidence>
<evidence type="ECO:0000256" key="2">
    <source>
        <dbReference type="ARBA" id="ARBA00022786"/>
    </source>
</evidence>